<evidence type="ECO:0000313" key="3">
    <source>
        <dbReference type="EMBL" id="SDE23637.1"/>
    </source>
</evidence>
<dbReference type="SUPFAM" id="SSF52266">
    <property type="entry name" value="SGNH hydrolase"/>
    <property type="match status" value="1"/>
</dbReference>
<dbReference type="Proteomes" id="UP000198757">
    <property type="component" value="Unassembled WGS sequence"/>
</dbReference>
<dbReference type="Gene3D" id="3.40.50.1110">
    <property type="entry name" value="SGNH hydrolase"/>
    <property type="match status" value="1"/>
</dbReference>
<dbReference type="OrthoDB" id="9790057at2"/>
<dbReference type="Pfam" id="PF13472">
    <property type="entry name" value="Lipase_GDSL_2"/>
    <property type="match status" value="1"/>
</dbReference>
<evidence type="ECO:0000256" key="1">
    <source>
        <dbReference type="SAM" id="SignalP"/>
    </source>
</evidence>
<dbReference type="InterPro" id="IPR051532">
    <property type="entry name" value="Ester_Hydrolysis_Enzymes"/>
</dbReference>
<proteinExistence type="predicted"/>
<feature type="signal peptide" evidence="1">
    <location>
        <begin position="1"/>
        <end position="20"/>
    </location>
</feature>
<name>A0A1G7B9S5_NIADE</name>
<dbReference type="PANTHER" id="PTHR30383:SF5">
    <property type="entry name" value="SGNH HYDROLASE-TYPE ESTERASE DOMAIN-CONTAINING PROTEIN"/>
    <property type="match status" value="1"/>
</dbReference>
<dbReference type="PANTHER" id="PTHR30383">
    <property type="entry name" value="THIOESTERASE 1/PROTEASE 1/LYSOPHOSPHOLIPASE L1"/>
    <property type="match status" value="1"/>
</dbReference>
<accession>A0A1G7B9S5</accession>
<gene>
    <name evidence="3" type="ORF">SAMN04487894_12823</name>
</gene>
<feature type="chain" id="PRO_5011689449" evidence="1">
    <location>
        <begin position="21"/>
        <end position="218"/>
    </location>
</feature>
<evidence type="ECO:0000259" key="2">
    <source>
        <dbReference type="Pfam" id="PF13472"/>
    </source>
</evidence>
<dbReference type="InterPro" id="IPR036514">
    <property type="entry name" value="SGNH_hydro_sf"/>
</dbReference>
<protein>
    <submittedName>
        <fullName evidence="3">Lysophospholipase L1</fullName>
    </submittedName>
</protein>
<dbReference type="STRING" id="1285928.SAMN04487894_12823"/>
<sequence length="218" mass="24817">MKRICLFFVGLSLCVTGVLAQTPPFYKDIQQFKELDRQQPPPKKAILFIGSSSFTKWKDVSDYFPGYTIINRGFGGSTLKDLIYYFNDLVPVYHPRQIVIYCGENDLANDATPADSAISRFKQLYSLIRGYNKKVPVAFISIKPSPVRARYLPKVRDANAAIKTFIARQKNTRYIDVFPAMLGENGRPISGIFLGDSLHMNAGGYQIWQKIMRPYLKK</sequence>
<evidence type="ECO:0000313" key="4">
    <source>
        <dbReference type="Proteomes" id="UP000198757"/>
    </source>
</evidence>
<dbReference type="AlphaFoldDB" id="A0A1G7B9S5"/>
<feature type="domain" description="SGNH hydrolase-type esterase" evidence="2">
    <location>
        <begin position="60"/>
        <end position="207"/>
    </location>
</feature>
<dbReference type="RefSeq" id="WP_090393489.1">
    <property type="nucleotide sequence ID" value="NZ_FMZO01000028.1"/>
</dbReference>
<dbReference type="GO" id="GO:0004622">
    <property type="term" value="F:phosphatidylcholine lysophospholipase activity"/>
    <property type="evidence" value="ECO:0007669"/>
    <property type="project" value="TreeGrafter"/>
</dbReference>
<keyword evidence="4" id="KW-1185">Reference proteome</keyword>
<dbReference type="InterPro" id="IPR013830">
    <property type="entry name" value="SGNH_hydro"/>
</dbReference>
<keyword evidence="1" id="KW-0732">Signal</keyword>
<dbReference type="EMBL" id="FMZO01000028">
    <property type="protein sequence ID" value="SDE23637.1"/>
    <property type="molecule type" value="Genomic_DNA"/>
</dbReference>
<reference evidence="4" key="1">
    <citation type="submission" date="2016-10" db="EMBL/GenBank/DDBJ databases">
        <authorList>
            <person name="Varghese N."/>
            <person name="Submissions S."/>
        </authorList>
    </citation>
    <scope>NUCLEOTIDE SEQUENCE [LARGE SCALE GENOMIC DNA]</scope>
    <source>
        <strain evidence="4">DSM 25811 / CCM 8410 / LMG 26954 / E90</strain>
    </source>
</reference>
<organism evidence="3 4">
    <name type="scientific">Niabella drilacis (strain DSM 25811 / CCM 8410 / CCUG 62505 / LMG 26954 / E90)</name>
    <dbReference type="NCBI Taxonomy" id="1285928"/>
    <lineage>
        <taxon>Bacteria</taxon>
        <taxon>Pseudomonadati</taxon>
        <taxon>Bacteroidota</taxon>
        <taxon>Chitinophagia</taxon>
        <taxon>Chitinophagales</taxon>
        <taxon>Chitinophagaceae</taxon>
        <taxon>Niabella</taxon>
    </lineage>
</organism>